<dbReference type="AlphaFoldDB" id="A0A3D4VBS0"/>
<proteinExistence type="predicted"/>
<dbReference type="InterPro" id="IPR036388">
    <property type="entry name" value="WH-like_DNA-bd_sf"/>
</dbReference>
<dbReference type="EMBL" id="DPIY01000010">
    <property type="protein sequence ID" value="HCT58284.1"/>
    <property type="molecule type" value="Genomic_DNA"/>
</dbReference>
<dbReference type="Gene3D" id="1.10.10.10">
    <property type="entry name" value="Winged helix-like DNA-binding domain superfamily/Winged helix DNA-binding domain"/>
    <property type="match status" value="1"/>
</dbReference>
<dbReference type="Proteomes" id="UP000264071">
    <property type="component" value="Unassembled WGS sequence"/>
</dbReference>
<organism evidence="1 2">
    <name type="scientific">Gemmatimonas aurantiaca</name>
    <dbReference type="NCBI Taxonomy" id="173480"/>
    <lineage>
        <taxon>Bacteria</taxon>
        <taxon>Pseudomonadati</taxon>
        <taxon>Gemmatimonadota</taxon>
        <taxon>Gemmatimonadia</taxon>
        <taxon>Gemmatimonadales</taxon>
        <taxon>Gemmatimonadaceae</taxon>
        <taxon>Gemmatimonas</taxon>
    </lineage>
</organism>
<name>A0A3D4VBS0_9BACT</name>
<accession>A0A3D4VBS0</accession>
<comment type="caution">
    <text evidence="1">The sequence shown here is derived from an EMBL/GenBank/DDBJ whole genome shotgun (WGS) entry which is preliminary data.</text>
</comment>
<protein>
    <submittedName>
        <fullName evidence="1">Helix-turn-helix domain-containing protein</fullName>
    </submittedName>
</protein>
<evidence type="ECO:0000313" key="2">
    <source>
        <dbReference type="Proteomes" id="UP000264071"/>
    </source>
</evidence>
<sequence>MSVALDPYVLDTLMADLVGHDRQPSAFLVYLHFVRHTSGAGRQTVTVALLDIAEGTGLSKRTVQNAIAWLVHRKLVAVTRSTPTAVPTYRPLRPWRR</sequence>
<dbReference type="OMA" id="DHKPSAF"/>
<reference evidence="1 2" key="1">
    <citation type="journal article" date="2018" name="Nat. Biotechnol.">
        <title>A standardized bacterial taxonomy based on genome phylogeny substantially revises the tree of life.</title>
        <authorList>
            <person name="Parks D.H."/>
            <person name="Chuvochina M."/>
            <person name="Waite D.W."/>
            <person name="Rinke C."/>
            <person name="Skarshewski A."/>
            <person name="Chaumeil P.A."/>
            <person name="Hugenholtz P."/>
        </authorList>
    </citation>
    <scope>NUCLEOTIDE SEQUENCE [LARGE SCALE GENOMIC DNA]</scope>
    <source>
        <strain evidence="1">UBA8844</strain>
    </source>
</reference>
<evidence type="ECO:0000313" key="1">
    <source>
        <dbReference type="EMBL" id="HCT58284.1"/>
    </source>
</evidence>
<gene>
    <name evidence="1" type="ORF">DGD08_13860</name>
</gene>